<evidence type="ECO:0000313" key="3">
    <source>
        <dbReference type="Proteomes" id="UP000733379"/>
    </source>
</evidence>
<sequence length="357" mass="35770">MGPPPVLVLVTDPRLREEVRRIAAAADCRLAEHSMPVGRYAWSDAALVILDTVSARECVVAGYPRRPGTILVSEGEPGVEQWEAAVAGGAESVLGLPAAADRLIEAFAEPVRHAAGGGTVVAVVGAGGGAGASILACAVALTAAAARFRSGTLLVDGDPLGGGLDLLLGVESVAGLRWPDLVIEDGRVSASTLRDALPSAAPGLCVLASGRPTADAAPEEIGPGAVRAVLEAGRAGANLVVCDVSRERGPHADQMLDDADLVVLVASARLHSIAAARAAAARIRSRNPNQGLIVRGPAPGGVRGAEVAEALGLPLLAAVRAQPGLAGQLERTGLAVARGPLRTAAEAVLAVLPGGRA</sequence>
<protein>
    <recommendedName>
        <fullName evidence="1">Rv3660c-like CheY-like N-terminal domain-containing protein</fullName>
    </recommendedName>
</protein>
<evidence type="ECO:0000259" key="1">
    <source>
        <dbReference type="Pfam" id="PF26563"/>
    </source>
</evidence>
<accession>A0ABS6ARC5</accession>
<dbReference type="Pfam" id="PF26563">
    <property type="entry name" value="Rv3660c_N"/>
    <property type="match status" value="1"/>
</dbReference>
<name>A0ABS6ARC5_9NOCA</name>
<keyword evidence="3" id="KW-1185">Reference proteome</keyword>
<comment type="caution">
    <text evidence="2">The sequence shown here is derived from an EMBL/GenBank/DDBJ whole genome shotgun (WGS) entry which is preliminary data.</text>
</comment>
<dbReference type="Proteomes" id="UP000733379">
    <property type="component" value="Unassembled WGS sequence"/>
</dbReference>
<dbReference type="InterPro" id="IPR027417">
    <property type="entry name" value="P-loop_NTPase"/>
</dbReference>
<dbReference type="EMBL" id="JAHKNI010000001">
    <property type="protein sequence ID" value="MBU3060558.1"/>
    <property type="molecule type" value="Genomic_DNA"/>
</dbReference>
<dbReference type="NCBIfam" id="TIGR03815">
    <property type="entry name" value="CpaE_hom_Actino"/>
    <property type="match status" value="1"/>
</dbReference>
<dbReference type="InterPro" id="IPR050625">
    <property type="entry name" value="ParA/MinD_ATPase"/>
</dbReference>
<dbReference type="PANTHER" id="PTHR43384">
    <property type="entry name" value="SEPTUM SITE-DETERMINING PROTEIN MIND HOMOLOG, CHLOROPLASTIC-RELATED"/>
    <property type="match status" value="1"/>
</dbReference>
<gene>
    <name evidence="2" type="ORF">KO481_03360</name>
</gene>
<evidence type="ECO:0000313" key="2">
    <source>
        <dbReference type="EMBL" id="MBU3060558.1"/>
    </source>
</evidence>
<reference evidence="2 3" key="1">
    <citation type="submission" date="2021-06" db="EMBL/GenBank/DDBJ databases">
        <title>Actinomycetes sequencing.</title>
        <authorList>
            <person name="Shan Q."/>
        </authorList>
    </citation>
    <scope>NUCLEOTIDE SEQUENCE [LARGE SCALE GENOMIC DNA]</scope>
    <source>
        <strain evidence="2 3">NEAU-G5</strain>
    </source>
</reference>
<dbReference type="InterPro" id="IPR022521">
    <property type="entry name" value="Rv3660c"/>
</dbReference>
<proteinExistence type="predicted"/>
<dbReference type="Gene3D" id="3.40.50.300">
    <property type="entry name" value="P-loop containing nucleotide triphosphate hydrolases"/>
    <property type="match status" value="1"/>
</dbReference>
<feature type="domain" description="Rv3660c-like CheY-like N-terminal" evidence="1">
    <location>
        <begin position="9"/>
        <end position="114"/>
    </location>
</feature>
<organism evidence="2 3">
    <name type="scientific">Nocardia albiluteola</name>
    <dbReference type="NCBI Taxonomy" id="2842303"/>
    <lineage>
        <taxon>Bacteria</taxon>
        <taxon>Bacillati</taxon>
        <taxon>Actinomycetota</taxon>
        <taxon>Actinomycetes</taxon>
        <taxon>Mycobacteriales</taxon>
        <taxon>Nocardiaceae</taxon>
        <taxon>Nocardia</taxon>
    </lineage>
</organism>
<dbReference type="SUPFAM" id="SSF52540">
    <property type="entry name" value="P-loop containing nucleoside triphosphate hydrolases"/>
    <property type="match status" value="1"/>
</dbReference>
<dbReference type="InterPro" id="IPR059050">
    <property type="entry name" value="Rv3660c_N"/>
</dbReference>
<dbReference type="PANTHER" id="PTHR43384:SF11">
    <property type="entry name" value="SEPTUM SITE DETERMINING PROTEIN"/>
    <property type="match status" value="1"/>
</dbReference>